<keyword evidence="3 5" id="KW-1133">Transmembrane helix</keyword>
<feature type="transmembrane region" description="Helical" evidence="5">
    <location>
        <begin position="66"/>
        <end position="85"/>
    </location>
</feature>
<evidence type="ECO:0000256" key="3">
    <source>
        <dbReference type="ARBA" id="ARBA00022989"/>
    </source>
</evidence>
<organism evidence="7 8">
    <name type="scientific">Flavobacterium cucumis</name>
    <dbReference type="NCBI Taxonomy" id="416016"/>
    <lineage>
        <taxon>Bacteria</taxon>
        <taxon>Pseudomonadati</taxon>
        <taxon>Bacteroidota</taxon>
        <taxon>Flavobacteriia</taxon>
        <taxon>Flavobacteriales</taxon>
        <taxon>Flavobacteriaceae</taxon>
        <taxon>Flavobacterium</taxon>
    </lineage>
</organism>
<evidence type="ECO:0000313" key="7">
    <source>
        <dbReference type="EMBL" id="SHO72088.1"/>
    </source>
</evidence>
<dbReference type="GO" id="GO:0016020">
    <property type="term" value="C:membrane"/>
    <property type="evidence" value="ECO:0007669"/>
    <property type="project" value="UniProtKB-SubCell"/>
</dbReference>
<evidence type="ECO:0000313" key="8">
    <source>
        <dbReference type="Proteomes" id="UP000184611"/>
    </source>
</evidence>
<accession>A0A1M7ZTB8</accession>
<dbReference type="InterPro" id="IPR035952">
    <property type="entry name" value="Rhomboid-like_sf"/>
</dbReference>
<dbReference type="STRING" id="416016.SAMN05443547_0413"/>
<keyword evidence="8" id="KW-1185">Reference proteome</keyword>
<protein>
    <submittedName>
        <fullName evidence="7">VanZ like family protein</fullName>
    </submittedName>
</protein>
<evidence type="ECO:0000259" key="6">
    <source>
        <dbReference type="Pfam" id="PF04892"/>
    </source>
</evidence>
<reference evidence="8" key="1">
    <citation type="submission" date="2016-12" db="EMBL/GenBank/DDBJ databases">
        <authorList>
            <person name="Varghese N."/>
            <person name="Submissions S."/>
        </authorList>
    </citation>
    <scope>NUCLEOTIDE SEQUENCE [LARGE SCALE GENOMIC DNA]</scope>
    <source>
        <strain evidence="8">DSM 18830</strain>
    </source>
</reference>
<comment type="subcellular location">
    <subcellularLocation>
        <location evidence="1">Membrane</location>
        <topology evidence="1">Multi-pass membrane protein</topology>
    </subcellularLocation>
</comment>
<proteinExistence type="predicted"/>
<gene>
    <name evidence="7" type="ORF">SAMN05443547_0413</name>
</gene>
<evidence type="ECO:0000256" key="2">
    <source>
        <dbReference type="ARBA" id="ARBA00022692"/>
    </source>
</evidence>
<dbReference type="NCBIfam" id="NF037970">
    <property type="entry name" value="vanZ_1"/>
    <property type="match status" value="1"/>
</dbReference>
<dbReference type="InterPro" id="IPR006976">
    <property type="entry name" value="VanZ-like"/>
</dbReference>
<feature type="transmembrane region" description="Helical" evidence="5">
    <location>
        <begin position="97"/>
        <end position="114"/>
    </location>
</feature>
<keyword evidence="4 5" id="KW-0472">Membrane</keyword>
<dbReference type="AlphaFoldDB" id="A0A1M7ZTB8"/>
<evidence type="ECO:0000256" key="5">
    <source>
        <dbReference type="SAM" id="Phobius"/>
    </source>
</evidence>
<dbReference type="SUPFAM" id="SSF144091">
    <property type="entry name" value="Rhomboid-like"/>
    <property type="match status" value="1"/>
</dbReference>
<feature type="transmembrane region" description="Helical" evidence="5">
    <location>
        <begin position="38"/>
        <end position="54"/>
    </location>
</feature>
<sequence>MERRFLFLAIFWTIGILIGSLARINSIPNISIVGNDKMVHFIFYFVLFLLWFVALNRKKKENRLNFCILIFILIFGIIIEVLQGMFTQNRQADFSDIVANFGGVLLGFFVVKTFRFKK</sequence>
<evidence type="ECO:0000256" key="4">
    <source>
        <dbReference type="ARBA" id="ARBA00023136"/>
    </source>
</evidence>
<dbReference type="PANTHER" id="PTHR28008">
    <property type="entry name" value="DOMAIN PROTEIN, PUTATIVE (AFU_ORTHOLOGUE AFUA_3G10980)-RELATED"/>
    <property type="match status" value="1"/>
</dbReference>
<name>A0A1M7ZTB8_9FLAO</name>
<evidence type="ECO:0000256" key="1">
    <source>
        <dbReference type="ARBA" id="ARBA00004141"/>
    </source>
</evidence>
<feature type="domain" description="VanZ-like" evidence="6">
    <location>
        <begin position="35"/>
        <end position="114"/>
    </location>
</feature>
<dbReference type="Pfam" id="PF04892">
    <property type="entry name" value="VanZ"/>
    <property type="match status" value="1"/>
</dbReference>
<keyword evidence="2 5" id="KW-0812">Transmembrane</keyword>
<dbReference type="EMBL" id="FRYK01000001">
    <property type="protein sequence ID" value="SHO72088.1"/>
    <property type="molecule type" value="Genomic_DNA"/>
</dbReference>
<dbReference type="PANTHER" id="PTHR28008:SF1">
    <property type="entry name" value="DOMAIN PROTEIN, PUTATIVE (AFU_ORTHOLOGUE AFUA_3G10980)-RELATED"/>
    <property type="match status" value="1"/>
</dbReference>
<dbReference type="Proteomes" id="UP000184611">
    <property type="component" value="Unassembled WGS sequence"/>
</dbReference>